<keyword evidence="7" id="KW-0966">Cell projection</keyword>
<dbReference type="Proteomes" id="UP000295341">
    <property type="component" value="Unassembled WGS sequence"/>
</dbReference>
<dbReference type="GO" id="GO:0005829">
    <property type="term" value="C:cytosol"/>
    <property type="evidence" value="ECO:0007669"/>
    <property type="project" value="UniProtKB-SubCell"/>
</dbReference>
<dbReference type="PANTHER" id="PTHR34773">
    <property type="entry name" value="FLAGELLAR SECRETION CHAPERONE FLIS"/>
    <property type="match status" value="1"/>
</dbReference>
<proteinExistence type="inferred from homology"/>
<keyword evidence="8" id="KW-1185">Reference proteome</keyword>
<evidence type="ECO:0000256" key="1">
    <source>
        <dbReference type="ARBA" id="ARBA00004514"/>
    </source>
</evidence>
<keyword evidence="4 6" id="KW-1005">Bacterial flagellum biogenesis</keyword>
<dbReference type="GO" id="GO:0071973">
    <property type="term" value="P:bacterial-type flagellum-dependent cell motility"/>
    <property type="evidence" value="ECO:0007669"/>
    <property type="project" value="TreeGrafter"/>
</dbReference>
<evidence type="ECO:0000256" key="5">
    <source>
        <dbReference type="ARBA" id="ARBA00023186"/>
    </source>
</evidence>
<dbReference type="SUPFAM" id="SSF101116">
    <property type="entry name" value="Flagellar export chaperone FliS"/>
    <property type="match status" value="1"/>
</dbReference>
<comment type="subcellular location">
    <subcellularLocation>
        <location evidence="1 6">Cytoplasm</location>
        <location evidence="1 6">Cytosol</location>
    </subcellularLocation>
</comment>
<gene>
    <name evidence="7" type="ORF">DFR24_0399</name>
</gene>
<evidence type="ECO:0000256" key="4">
    <source>
        <dbReference type="ARBA" id="ARBA00022795"/>
    </source>
</evidence>
<evidence type="ECO:0000256" key="3">
    <source>
        <dbReference type="ARBA" id="ARBA00022490"/>
    </source>
</evidence>
<accession>A0A4R7PC09</accession>
<comment type="similarity">
    <text evidence="2 6">Belongs to the FliS family.</text>
</comment>
<dbReference type="AlphaFoldDB" id="A0A4R7PC09"/>
<dbReference type="RefSeq" id="WP_162850982.1">
    <property type="nucleotide sequence ID" value="NZ_MWIN01000022.1"/>
</dbReference>
<dbReference type="PANTHER" id="PTHR34773:SF1">
    <property type="entry name" value="FLAGELLAR SECRETION CHAPERONE FLIS"/>
    <property type="match status" value="1"/>
</dbReference>
<keyword evidence="7" id="KW-0969">Cilium</keyword>
<dbReference type="CDD" id="cd16098">
    <property type="entry name" value="FliS"/>
    <property type="match status" value="1"/>
</dbReference>
<dbReference type="EMBL" id="SOBT01000008">
    <property type="protein sequence ID" value="TDU31041.1"/>
    <property type="molecule type" value="Genomic_DNA"/>
</dbReference>
<dbReference type="PIRSF" id="PIRSF039090">
    <property type="entry name" value="Flis"/>
    <property type="match status" value="1"/>
</dbReference>
<keyword evidence="5" id="KW-0143">Chaperone</keyword>
<organism evidence="7 8">
    <name type="scientific">Panacagrimonas perspica</name>
    <dbReference type="NCBI Taxonomy" id="381431"/>
    <lineage>
        <taxon>Bacteria</taxon>
        <taxon>Pseudomonadati</taxon>
        <taxon>Pseudomonadota</taxon>
        <taxon>Gammaproteobacteria</taxon>
        <taxon>Nevskiales</taxon>
        <taxon>Nevskiaceae</taxon>
        <taxon>Panacagrimonas</taxon>
    </lineage>
</organism>
<dbReference type="Gene3D" id="1.20.120.340">
    <property type="entry name" value="Flagellar protein FliS"/>
    <property type="match status" value="1"/>
</dbReference>
<reference evidence="7 8" key="1">
    <citation type="submission" date="2019-03" db="EMBL/GenBank/DDBJ databases">
        <title>Genomic Encyclopedia of Type Strains, Phase IV (KMG-IV): sequencing the most valuable type-strain genomes for metagenomic binning, comparative biology and taxonomic classification.</title>
        <authorList>
            <person name="Goeker M."/>
        </authorList>
    </citation>
    <scope>NUCLEOTIDE SEQUENCE [LARGE SCALE GENOMIC DNA]</scope>
    <source>
        <strain evidence="7 8">DSM 26377</strain>
    </source>
</reference>
<keyword evidence="3 6" id="KW-0963">Cytoplasm</keyword>
<dbReference type="InterPro" id="IPR003713">
    <property type="entry name" value="FliS"/>
</dbReference>
<evidence type="ECO:0000256" key="2">
    <source>
        <dbReference type="ARBA" id="ARBA00008787"/>
    </source>
</evidence>
<dbReference type="Pfam" id="PF02561">
    <property type="entry name" value="FliS"/>
    <property type="match status" value="1"/>
</dbReference>
<evidence type="ECO:0000256" key="6">
    <source>
        <dbReference type="PIRNR" id="PIRNR039090"/>
    </source>
</evidence>
<name>A0A4R7PC09_9GAMM</name>
<dbReference type="NCBIfam" id="TIGR00208">
    <property type="entry name" value="fliS"/>
    <property type="match status" value="1"/>
</dbReference>
<keyword evidence="7" id="KW-0282">Flagellum</keyword>
<protein>
    <recommendedName>
        <fullName evidence="6">Flagellar secretion chaperone FliS</fullName>
    </recommendedName>
</protein>
<dbReference type="GO" id="GO:0044780">
    <property type="term" value="P:bacterial-type flagellum assembly"/>
    <property type="evidence" value="ECO:0007669"/>
    <property type="project" value="InterPro"/>
</dbReference>
<evidence type="ECO:0000313" key="8">
    <source>
        <dbReference type="Proteomes" id="UP000295341"/>
    </source>
</evidence>
<sequence length="133" mass="14435">MGAMIRMQALRQYQHSSVDCVTASASPHQLIAMLLEGALDRIAQARGAARNGDRASRLKNVASSIAILEYLNLSLDRGAGGLSERLAALYDFCLRHLAQANAADDADMLDDVADVLRPIKQAWDEMPRGPGMR</sequence>
<comment type="caution">
    <text evidence="7">The sequence shown here is derived from an EMBL/GenBank/DDBJ whole genome shotgun (WGS) entry which is preliminary data.</text>
</comment>
<dbReference type="InterPro" id="IPR036584">
    <property type="entry name" value="FliS_sf"/>
</dbReference>
<evidence type="ECO:0000313" key="7">
    <source>
        <dbReference type="EMBL" id="TDU31041.1"/>
    </source>
</evidence>